<dbReference type="EMBL" id="AJWJ01000047">
    <property type="protein sequence ID" value="KAF2076842.1"/>
    <property type="molecule type" value="Genomic_DNA"/>
</dbReference>
<gene>
    <name evidence="2" type="ORF">CYY_001870</name>
</gene>
<keyword evidence="3" id="KW-1185">Reference proteome</keyword>
<proteinExistence type="predicted"/>
<feature type="chain" id="PRO_5035316314" description="Paramecium surface antigen repeat-containing protein" evidence="1">
    <location>
        <begin position="22"/>
        <end position="333"/>
    </location>
</feature>
<dbReference type="PANTHER" id="PTHR33459:SF7">
    <property type="entry name" value="DD-GDCA PROTEIN"/>
    <property type="match status" value="1"/>
</dbReference>
<dbReference type="PANTHER" id="PTHR33459">
    <property type="entry name" value="DD-GDCA PROTEIN"/>
    <property type="match status" value="1"/>
</dbReference>
<comment type="caution">
    <text evidence="2">The sequence shown here is derived from an EMBL/GenBank/DDBJ whole genome shotgun (WGS) entry which is preliminary data.</text>
</comment>
<dbReference type="OrthoDB" id="5912242at2759"/>
<feature type="signal peptide" evidence="1">
    <location>
        <begin position="1"/>
        <end position="21"/>
    </location>
</feature>
<evidence type="ECO:0008006" key="4">
    <source>
        <dbReference type="Google" id="ProtNLM"/>
    </source>
</evidence>
<dbReference type="InterPro" id="IPR052326">
    <property type="entry name" value="Diff-Dev_Assoc_Protein"/>
</dbReference>
<dbReference type="AlphaFoldDB" id="A0A8J4Q2B9"/>
<evidence type="ECO:0000256" key="1">
    <source>
        <dbReference type="SAM" id="SignalP"/>
    </source>
</evidence>
<protein>
    <recommendedName>
        <fullName evidence="4">Paramecium surface antigen repeat-containing protein</fullName>
    </recommendedName>
</protein>
<accession>A0A8J4Q2B9</accession>
<evidence type="ECO:0000313" key="2">
    <source>
        <dbReference type="EMBL" id="KAF2076842.1"/>
    </source>
</evidence>
<evidence type="ECO:0000313" key="3">
    <source>
        <dbReference type="Proteomes" id="UP000695562"/>
    </source>
</evidence>
<name>A0A8J4Q2B9_9MYCE</name>
<reference evidence="2" key="1">
    <citation type="submission" date="2020-01" db="EMBL/GenBank/DDBJ databases">
        <title>Development of genomics and gene disruption for Polysphondylium violaceum indicates a role for the polyketide synthase stlB in stalk morphogenesis.</title>
        <authorList>
            <person name="Narita B."/>
            <person name="Kawabe Y."/>
            <person name="Kin K."/>
            <person name="Saito T."/>
            <person name="Gibbs R."/>
            <person name="Kuspa A."/>
            <person name="Muzny D."/>
            <person name="Queller D."/>
            <person name="Richards S."/>
            <person name="Strassman J."/>
            <person name="Sucgang R."/>
            <person name="Worley K."/>
            <person name="Schaap P."/>
        </authorList>
    </citation>
    <scope>NUCLEOTIDE SEQUENCE</scope>
    <source>
        <strain evidence="2">QSvi11</strain>
    </source>
</reference>
<keyword evidence="1" id="KW-0732">Signal</keyword>
<organism evidence="2 3">
    <name type="scientific">Polysphondylium violaceum</name>
    <dbReference type="NCBI Taxonomy" id="133409"/>
    <lineage>
        <taxon>Eukaryota</taxon>
        <taxon>Amoebozoa</taxon>
        <taxon>Evosea</taxon>
        <taxon>Eumycetozoa</taxon>
        <taxon>Dictyostelia</taxon>
        <taxon>Dictyosteliales</taxon>
        <taxon>Dictyosteliaceae</taxon>
        <taxon>Polysphondylium</taxon>
    </lineage>
</organism>
<dbReference type="Proteomes" id="UP000695562">
    <property type="component" value="Unassembled WGS sequence"/>
</dbReference>
<sequence length="333" mass="36527">MKTFITLFILVLVFWISFNGAQDSHDHDHEHEECFACKNLNDYDCKGCIDSMCSPVAFNSTEYQCIVPKGVGEECIPSQCKTGTVCSGYSETHNIKGVCIDGYYANLGEYCSKNTDCTGYPGDQSCVDGKCSNLKKDCIGDNNCGSGQVCSNQTCIALLKSGDMCNPSVFNCPYTDFCHLSTKVCTKFYTGKLGEMCGEVKHCDIAENLNCINKTCQKIDTTVCSSDNCLSCSCDGKCMIQSFGLKKKDATNKYLECIQDNSCKLVGNLYSKNSCIKQNCAKEFCAYEQSYDTGIFCGAKVVPACEGVEMSSSTKPIYSVLFTFIMVLLVILF</sequence>